<sequence>MHRKIPAIQEVWLFHIQFLFRFLFYHAFTEKSAPFLKLQLSQNTLDTFFQGSTFSRKTGLYSKTSTLKMVWIFDLLNKFCNPFITGKFFVDRDIPNVYQRTHFTDNGVQFHSINSLLKTVLSRPHE</sequence>
<dbReference type="EMBL" id="ACCL02000006">
    <property type="protein sequence ID" value="EET61373.1"/>
    <property type="molecule type" value="Genomic_DNA"/>
</dbReference>
<dbReference type="Proteomes" id="UP000005561">
    <property type="component" value="Unassembled WGS sequence"/>
</dbReference>
<gene>
    <name evidence="1" type="ORF">BRYFOR_06548</name>
</gene>
<reference evidence="1" key="1">
    <citation type="submission" date="2009-07" db="EMBL/GenBank/DDBJ databases">
        <authorList>
            <person name="Weinstock G."/>
            <person name="Sodergren E."/>
            <person name="Clifton S."/>
            <person name="Fulton L."/>
            <person name="Fulton B."/>
            <person name="Courtney L."/>
            <person name="Fronick C."/>
            <person name="Harrison M."/>
            <person name="Strong C."/>
            <person name="Farmer C."/>
            <person name="Delahaunty K."/>
            <person name="Markovic C."/>
            <person name="Hall O."/>
            <person name="Minx P."/>
            <person name="Tomlinson C."/>
            <person name="Mitreva M."/>
            <person name="Nelson J."/>
            <person name="Hou S."/>
            <person name="Wollam A."/>
            <person name="Pepin K.H."/>
            <person name="Johnson M."/>
            <person name="Bhonagiri V."/>
            <person name="Nash W.E."/>
            <person name="Warren W."/>
            <person name="Chinwalla A."/>
            <person name="Mardis E.R."/>
            <person name="Wilson R.K."/>
        </authorList>
    </citation>
    <scope>NUCLEOTIDE SEQUENCE [LARGE SCALE GENOMIC DNA]</scope>
    <source>
        <strain evidence="1">DSM 14469</strain>
    </source>
</reference>
<protein>
    <submittedName>
        <fullName evidence="1">Uncharacterized protein</fullName>
    </submittedName>
</protein>
<comment type="caution">
    <text evidence="1">The sequence shown here is derived from an EMBL/GenBank/DDBJ whole genome shotgun (WGS) entry which is preliminary data.</text>
</comment>
<proteinExistence type="predicted"/>
<organism evidence="1 2">
    <name type="scientific">Marvinbryantia formatexigens DSM 14469</name>
    <dbReference type="NCBI Taxonomy" id="478749"/>
    <lineage>
        <taxon>Bacteria</taxon>
        <taxon>Bacillati</taxon>
        <taxon>Bacillota</taxon>
        <taxon>Clostridia</taxon>
        <taxon>Lachnospirales</taxon>
        <taxon>Lachnospiraceae</taxon>
        <taxon>Marvinbryantia</taxon>
    </lineage>
</organism>
<dbReference type="AlphaFoldDB" id="C6LDD9"/>
<keyword evidence="2" id="KW-1185">Reference proteome</keyword>
<name>C6LDD9_9FIRM</name>
<accession>C6LDD9</accession>
<evidence type="ECO:0000313" key="2">
    <source>
        <dbReference type="Proteomes" id="UP000005561"/>
    </source>
</evidence>
<evidence type="ECO:0000313" key="1">
    <source>
        <dbReference type="EMBL" id="EET61373.1"/>
    </source>
</evidence>